<dbReference type="Proteomes" id="UP000001075">
    <property type="component" value="Unassembled WGS sequence"/>
</dbReference>
<evidence type="ECO:0000313" key="1">
    <source>
        <dbReference type="EMBL" id="EGV95428.1"/>
    </source>
</evidence>
<gene>
    <name evidence="1" type="ORF">I79_001793</name>
</gene>
<accession>G3GVP6</accession>
<reference evidence="2" key="1">
    <citation type="journal article" date="2011" name="Nat. Biotechnol.">
        <title>The genomic sequence of the Chinese hamster ovary (CHO)-K1 cell line.</title>
        <authorList>
            <person name="Xu X."/>
            <person name="Nagarajan H."/>
            <person name="Lewis N.E."/>
            <person name="Pan S."/>
            <person name="Cai Z."/>
            <person name="Liu X."/>
            <person name="Chen W."/>
            <person name="Xie M."/>
            <person name="Wang W."/>
            <person name="Hammond S."/>
            <person name="Andersen M.R."/>
            <person name="Neff N."/>
            <person name="Passarelli B."/>
            <person name="Koh W."/>
            <person name="Fan H.C."/>
            <person name="Wang J."/>
            <person name="Gui Y."/>
            <person name="Lee K.H."/>
            <person name="Betenbaugh M.J."/>
            <person name="Quake S.R."/>
            <person name="Famili I."/>
            <person name="Palsson B.O."/>
            <person name="Wang J."/>
        </authorList>
    </citation>
    <scope>NUCLEOTIDE SEQUENCE [LARGE SCALE GENOMIC DNA]</scope>
    <source>
        <strain evidence="2">CHO K1 cell line</strain>
    </source>
</reference>
<evidence type="ECO:0000313" key="2">
    <source>
        <dbReference type="Proteomes" id="UP000001075"/>
    </source>
</evidence>
<dbReference type="EMBL" id="JH000042">
    <property type="protein sequence ID" value="EGV95428.1"/>
    <property type="molecule type" value="Genomic_DNA"/>
</dbReference>
<dbReference type="InParanoid" id="G3GVP6"/>
<name>G3GVP6_CRIGR</name>
<organism evidence="1 2">
    <name type="scientific">Cricetulus griseus</name>
    <name type="common">Chinese hamster</name>
    <name type="synonym">Cricetulus barabensis griseus</name>
    <dbReference type="NCBI Taxonomy" id="10029"/>
    <lineage>
        <taxon>Eukaryota</taxon>
        <taxon>Metazoa</taxon>
        <taxon>Chordata</taxon>
        <taxon>Craniata</taxon>
        <taxon>Vertebrata</taxon>
        <taxon>Euteleostomi</taxon>
        <taxon>Mammalia</taxon>
        <taxon>Eutheria</taxon>
        <taxon>Euarchontoglires</taxon>
        <taxon>Glires</taxon>
        <taxon>Rodentia</taxon>
        <taxon>Myomorpha</taxon>
        <taxon>Muroidea</taxon>
        <taxon>Cricetidae</taxon>
        <taxon>Cricetinae</taxon>
        <taxon>Cricetulus</taxon>
    </lineage>
</organism>
<protein>
    <submittedName>
        <fullName evidence="1">Uncharacterized protein</fullName>
    </submittedName>
</protein>
<dbReference type="AlphaFoldDB" id="G3GVP6"/>
<sequence length="100" mass="11493">MLTTEALVLVCLLGIKWPYKGIKYILKITFEIKFHYAAQAGHIYDLLPQLPKKVDYKHVPQVAKNLPQMLFSVDFTSTIQIKFHIANQLELGEANSYLQT</sequence>
<proteinExistence type="predicted"/>